<evidence type="ECO:0000313" key="2">
    <source>
        <dbReference type="EMBL" id="KAK4109590.1"/>
    </source>
</evidence>
<reference evidence="2" key="1">
    <citation type="journal article" date="2023" name="Mol. Phylogenet. Evol.">
        <title>Genome-scale phylogeny and comparative genomics of the fungal order Sordariales.</title>
        <authorList>
            <person name="Hensen N."/>
            <person name="Bonometti L."/>
            <person name="Westerberg I."/>
            <person name="Brannstrom I.O."/>
            <person name="Guillou S."/>
            <person name="Cros-Aarteil S."/>
            <person name="Calhoun S."/>
            <person name="Haridas S."/>
            <person name="Kuo A."/>
            <person name="Mondo S."/>
            <person name="Pangilinan J."/>
            <person name="Riley R."/>
            <person name="LaButti K."/>
            <person name="Andreopoulos B."/>
            <person name="Lipzen A."/>
            <person name="Chen C."/>
            <person name="Yan M."/>
            <person name="Daum C."/>
            <person name="Ng V."/>
            <person name="Clum A."/>
            <person name="Steindorff A."/>
            <person name="Ohm R.A."/>
            <person name="Martin F."/>
            <person name="Silar P."/>
            <person name="Natvig D.O."/>
            <person name="Lalanne C."/>
            <person name="Gautier V."/>
            <person name="Ament-Velasquez S.L."/>
            <person name="Kruys A."/>
            <person name="Hutchinson M.I."/>
            <person name="Powell A.J."/>
            <person name="Barry K."/>
            <person name="Miller A.N."/>
            <person name="Grigoriev I.V."/>
            <person name="Debuchy R."/>
            <person name="Gladieux P."/>
            <person name="Hiltunen Thoren M."/>
            <person name="Johannesson H."/>
        </authorList>
    </citation>
    <scope>NUCLEOTIDE SEQUENCE</scope>
    <source>
        <strain evidence="2">CBS 508.74</strain>
    </source>
</reference>
<sequence length="263" mass="30029">DEPTVQFTNIKELFQAIDRVSGDHLVVTGVSHAAYQEIGRKRTPRKFRFHYRANIGILIVTVPTRIHEALHRGIYNALLFELSRRGIESSWCDIGASTYRGRGNDRDDRGEADSAGDPDPERASLGGWPTLVAEAGFSQSLTRLRARKDWWFSASDHQVKIVLLVKFGHQDRPEILIEKWEEEPRDDRPGVTTTRFAAVLQSRLRQSITITRDTAMNMVSYQVARGPLVLSFRLLFLRNPSIQEGGDIIITFPQLVEYARRTW</sequence>
<dbReference type="GeneID" id="89934743"/>
<dbReference type="RefSeq" id="XP_064667160.1">
    <property type="nucleotide sequence ID" value="XM_064810618.1"/>
</dbReference>
<proteinExistence type="predicted"/>
<feature type="compositionally biased region" description="Basic and acidic residues" evidence="1">
    <location>
        <begin position="102"/>
        <end position="112"/>
    </location>
</feature>
<protein>
    <submittedName>
        <fullName evidence="2">Uncharacterized protein</fullName>
    </submittedName>
</protein>
<accession>A0AAN6QG27</accession>
<dbReference type="Proteomes" id="UP001302812">
    <property type="component" value="Unassembled WGS sequence"/>
</dbReference>
<feature type="non-terminal residue" evidence="2">
    <location>
        <position position="1"/>
    </location>
</feature>
<evidence type="ECO:0000313" key="3">
    <source>
        <dbReference type="Proteomes" id="UP001302812"/>
    </source>
</evidence>
<reference evidence="2" key="2">
    <citation type="submission" date="2023-05" db="EMBL/GenBank/DDBJ databases">
        <authorList>
            <consortium name="Lawrence Berkeley National Laboratory"/>
            <person name="Steindorff A."/>
            <person name="Hensen N."/>
            <person name="Bonometti L."/>
            <person name="Westerberg I."/>
            <person name="Brannstrom I.O."/>
            <person name="Guillou S."/>
            <person name="Cros-Aarteil S."/>
            <person name="Calhoun S."/>
            <person name="Haridas S."/>
            <person name="Kuo A."/>
            <person name="Mondo S."/>
            <person name="Pangilinan J."/>
            <person name="Riley R."/>
            <person name="Labutti K."/>
            <person name="Andreopoulos B."/>
            <person name="Lipzen A."/>
            <person name="Chen C."/>
            <person name="Yanf M."/>
            <person name="Daum C."/>
            <person name="Ng V."/>
            <person name="Clum A."/>
            <person name="Ohm R."/>
            <person name="Martin F."/>
            <person name="Silar P."/>
            <person name="Natvig D."/>
            <person name="Lalanne C."/>
            <person name="Gautier V."/>
            <person name="Ament-Velasquez S.L."/>
            <person name="Kruys A."/>
            <person name="Hutchinson M.I."/>
            <person name="Powell A.J."/>
            <person name="Barry K."/>
            <person name="Miller A.N."/>
            <person name="Grigoriev I.V."/>
            <person name="Debuchy R."/>
            <person name="Gladieux P."/>
            <person name="Thoren M.H."/>
            <person name="Johannesson H."/>
        </authorList>
    </citation>
    <scope>NUCLEOTIDE SEQUENCE</scope>
    <source>
        <strain evidence="2">CBS 508.74</strain>
    </source>
</reference>
<keyword evidence="3" id="KW-1185">Reference proteome</keyword>
<dbReference type="AlphaFoldDB" id="A0AAN6QG27"/>
<evidence type="ECO:0000256" key="1">
    <source>
        <dbReference type="SAM" id="MobiDB-lite"/>
    </source>
</evidence>
<feature type="non-terminal residue" evidence="2">
    <location>
        <position position="263"/>
    </location>
</feature>
<feature type="region of interest" description="Disordered" evidence="1">
    <location>
        <begin position="102"/>
        <end position="127"/>
    </location>
</feature>
<gene>
    <name evidence="2" type="ORF">N656DRAFT_686027</name>
</gene>
<name>A0AAN6QG27_9PEZI</name>
<organism evidence="2 3">
    <name type="scientific">Canariomyces notabilis</name>
    <dbReference type="NCBI Taxonomy" id="2074819"/>
    <lineage>
        <taxon>Eukaryota</taxon>
        <taxon>Fungi</taxon>
        <taxon>Dikarya</taxon>
        <taxon>Ascomycota</taxon>
        <taxon>Pezizomycotina</taxon>
        <taxon>Sordariomycetes</taxon>
        <taxon>Sordariomycetidae</taxon>
        <taxon>Sordariales</taxon>
        <taxon>Chaetomiaceae</taxon>
        <taxon>Canariomyces</taxon>
    </lineage>
</organism>
<dbReference type="EMBL" id="MU853355">
    <property type="protein sequence ID" value="KAK4109590.1"/>
    <property type="molecule type" value="Genomic_DNA"/>
</dbReference>
<comment type="caution">
    <text evidence="2">The sequence shown here is derived from an EMBL/GenBank/DDBJ whole genome shotgun (WGS) entry which is preliminary data.</text>
</comment>